<keyword evidence="1" id="KW-0732">Signal</keyword>
<sequence length="255" mass="28777">MPNCCFHRTLTVAAAVLFTALTAKAQSPGDVSIEVAVIRPHPPAVMHNNFRFAKNRFELEDQPLLKMISFAYALNLHQIAGAPTWVEHDHWDMSGTTSLLEDATIPQEQQIIRQLLVERFGLKFHKEKRELPVYALQVIKQRPMMQVAADPKAQPMEWTDGHDWVRTENYRSSTMADFLLIKQLFMDRPLVDQTGLTARYDFALTYSYGEAPSTGVDAPPVMSTAMKEQLGLKFEPVKASVDVMIIDHIGTPTPN</sequence>
<dbReference type="InterPro" id="IPR017801">
    <property type="entry name" value="DUF3738"/>
</dbReference>
<name>I3ZMN1_TERRK</name>
<dbReference type="Proteomes" id="UP000006056">
    <property type="component" value="Chromosome"/>
</dbReference>
<dbReference type="Pfam" id="PF12543">
    <property type="entry name" value="DUF3738"/>
    <property type="match status" value="1"/>
</dbReference>
<dbReference type="eggNOG" id="COG4219">
    <property type="taxonomic scope" value="Bacteria"/>
</dbReference>
<evidence type="ECO:0000256" key="1">
    <source>
        <dbReference type="SAM" id="SignalP"/>
    </source>
</evidence>
<evidence type="ECO:0000313" key="2">
    <source>
        <dbReference type="EMBL" id="AFL90499.1"/>
    </source>
</evidence>
<keyword evidence="3" id="KW-1185">Reference proteome</keyword>
<accession>I3ZMN1</accession>
<feature type="chain" id="PRO_5003684212" description="Soil-associated protein, TIGR03435 family" evidence="1">
    <location>
        <begin position="26"/>
        <end position="255"/>
    </location>
</feature>
<evidence type="ECO:0000313" key="3">
    <source>
        <dbReference type="Proteomes" id="UP000006056"/>
    </source>
</evidence>
<dbReference type="RefSeq" id="WP_014787759.1">
    <property type="nucleotide sequence ID" value="NC_018014.1"/>
</dbReference>
<organism evidence="2 3">
    <name type="scientific">Terriglobus roseus (strain DSM 18391 / NRRL B-41598 / KBS 63)</name>
    <dbReference type="NCBI Taxonomy" id="926566"/>
    <lineage>
        <taxon>Bacteria</taxon>
        <taxon>Pseudomonadati</taxon>
        <taxon>Acidobacteriota</taxon>
        <taxon>Terriglobia</taxon>
        <taxon>Terriglobales</taxon>
        <taxon>Acidobacteriaceae</taxon>
        <taxon>Terriglobus</taxon>
    </lineage>
</organism>
<dbReference type="OrthoDB" id="109201at2"/>
<dbReference type="HOGENOM" id="CLU_079080_0_0_0"/>
<dbReference type="EMBL" id="CP003379">
    <property type="protein sequence ID" value="AFL90499.1"/>
    <property type="molecule type" value="Genomic_DNA"/>
</dbReference>
<gene>
    <name evidence="2" type="ordered locus">Terro_4302</name>
</gene>
<dbReference type="AlphaFoldDB" id="I3ZMN1"/>
<dbReference type="KEGG" id="trs:Terro_4302"/>
<dbReference type="NCBIfam" id="TIGR03435">
    <property type="entry name" value="Soli_TIGR03435"/>
    <property type="match status" value="1"/>
</dbReference>
<evidence type="ECO:0008006" key="4">
    <source>
        <dbReference type="Google" id="ProtNLM"/>
    </source>
</evidence>
<feature type="signal peptide" evidence="1">
    <location>
        <begin position="1"/>
        <end position="25"/>
    </location>
</feature>
<protein>
    <recommendedName>
        <fullName evidence="4">Soil-associated protein, TIGR03435 family</fullName>
    </recommendedName>
</protein>
<proteinExistence type="predicted"/>
<reference evidence="2 3" key="1">
    <citation type="submission" date="2012-06" db="EMBL/GenBank/DDBJ databases">
        <title>Complete genome of Terriglobus roseus DSM 18391.</title>
        <authorList>
            <consortium name="US DOE Joint Genome Institute (JGI-PGF)"/>
            <person name="Lucas S."/>
            <person name="Copeland A."/>
            <person name="Lapidus A."/>
            <person name="Glavina del Rio T."/>
            <person name="Dalin E."/>
            <person name="Tice H."/>
            <person name="Bruce D."/>
            <person name="Goodwin L."/>
            <person name="Pitluck S."/>
            <person name="Peters L."/>
            <person name="Mikhailova N."/>
            <person name="Munk A.C.C."/>
            <person name="Kyrpides N."/>
            <person name="Mavromatis K."/>
            <person name="Ivanova N."/>
            <person name="Brettin T."/>
            <person name="Detter J.C."/>
            <person name="Han C."/>
            <person name="Larimer F."/>
            <person name="Land M."/>
            <person name="Hauser L."/>
            <person name="Markowitz V."/>
            <person name="Cheng J.-F."/>
            <person name="Hugenholtz P."/>
            <person name="Woyke T."/>
            <person name="Wu D."/>
            <person name="Brambilla E."/>
            <person name="Klenk H.-P."/>
            <person name="Eisen J.A."/>
        </authorList>
    </citation>
    <scope>NUCLEOTIDE SEQUENCE [LARGE SCALE GENOMIC DNA]</scope>
    <source>
        <strain evidence="3">DSM 18391 / NRRL B-41598 / KBS 63</strain>
    </source>
</reference>